<accession>A0A498DG44</accession>
<name>A0A498DG44_9BACI</name>
<evidence type="ECO:0000313" key="1">
    <source>
        <dbReference type="EMBL" id="RLL48515.1"/>
    </source>
</evidence>
<dbReference type="AlphaFoldDB" id="A0A498DG44"/>
<keyword evidence="2" id="KW-1185">Reference proteome</keyword>
<dbReference type="EMBL" id="RCHR01000001">
    <property type="protein sequence ID" value="RLL48515.1"/>
    <property type="molecule type" value="Genomic_DNA"/>
</dbReference>
<dbReference type="Proteomes" id="UP000270219">
    <property type="component" value="Unassembled WGS sequence"/>
</dbReference>
<dbReference type="OrthoDB" id="2645220at2"/>
<gene>
    <name evidence="1" type="ORF">D8M04_00670</name>
</gene>
<comment type="caution">
    <text evidence="1">The sequence shown here is derived from an EMBL/GenBank/DDBJ whole genome shotgun (WGS) entry which is preliminary data.</text>
</comment>
<organism evidence="1 2">
    <name type="scientific">Oceanobacillus piezotolerans</name>
    <dbReference type="NCBI Taxonomy" id="2448030"/>
    <lineage>
        <taxon>Bacteria</taxon>
        <taxon>Bacillati</taxon>
        <taxon>Bacillota</taxon>
        <taxon>Bacilli</taxon>
        <taxon>Bacillales</taxon>
        <taxon>Bacillaceae</taxon>
        <taxon>Oceanobacillus</taxon>
    </lineage>
</organism>
<protein>
    <recommendedName>
        <fullName evidence="3">DNA-binding protein</fullName>
    </recommendedName>
</protein>
<reference evidence="1 2" key="1">
    <citation type="submission" date="2018-10" db="EMBL/GenBank/DDBJ databases">
        <title>Oceanobacillus sp. YLB-02 draft genome.</title>
        <authorList>
            <person name="Yu L."/>
        </authorList>
    </citation>
    <scope>NUCLEOTIDE SEQUENCE [LARGE SCALE GENOMIC DNA]</scope>
    <source>
        <strain evidence="1 2">YLB-02</strain>
    </source>
</reference>
<evidence type="ECO:0000313" key="2">
    <source>
        <dbReference type="Proteomes" id="UP000270219"/>
    </source>
</evidence>
<sequence length="91" mass="11236">MTLADVRVDLDEKQLRDYINKKMDEQLHQVYWTIDINKFSELTGMSKSTLENVILQDPRIKQYERKKDRSKRYWLYEQTMEAYLNILDEWE</sequence>
<evidence type="ECO:0008006" key="3">
    <source>
        <dbReference type="Google" id="ProtNLM"/>
    </source>
</evidence>
<proteinExistence type="predicted"/>